<keyword evidence="1" id="KW-1133">Transmembrane helix</keyword>
<organism evidence="2 3">
    <name type="scientific">Marinibaculum pumilum</name>
    <dbReference type="NCBI Taxonomy" id="1766165"/>
    <lineage>
        <taxon>Bacteria</taxon>
        <taxon>Pseudomonadati</taxon>
        <taxon>Pseudomonadota</taxon>
        <taxon>Alphaproteobacteria</taxon>
        <taxon>Rhodospirillales</taxon>
        <taxon>Rhodospirillaceae</taxon>
        <taxon>Marinibaculum</taxon>
    </lineage>
</organism>
<dbReference type="EMBL" id="JBHRTR010000034">
    <property type="protein sequence ID" value="MFC3229666.1"/>
    <property type="molecule type" value="Genomic_DNA"/>
</dbReference>
<gene>
    <name evidence="2" type="ORF">ACFOGJ_20625</name>
</gene>
<keyword evidence="1" id="KW-0472">Membrane</keyword>
<keyword evidence="1" id="KW-0812">Transmembrane</keyword>
<name>A0ABV7L4U1_9PROT</name>
<feature type="transmembrane region" description="Helical" evidence="1">
    <location>
        <begin position="7"/>
        <end position="27"/>
    </location>
</feature>
<protein>
    <submittedName>
        <fullName evidence="2">Uncharacterized protein</fullName>
    </submittedName>
</protein>
<feature type="transmembrane region" description="Helical" evidence="1">
    <location>
        <begin position="101"/>
        <end position="118"/>
    </location>
</feature>
<evidence type="ECO:0000256" key="1">
    <source>
        <dbReference type="SAM" id="Phobius"/>
    </source>
</evidence>
<evidence type="ECO:0000313" key="3">
    <source>
        <dbReference type="Proteomes" id="UP001595528"/>
    </source>
</evidence>
<comment type="caution">
    <text evidence="2">The sequence shown here is derived from an EMBL/GenBank/DDBJ whole genome shotgun (WGS) entry which is preliminary data.</text>
</comment>
<evidence type="ECO:0000313" key="2">
    <source>
        <dbReference type="EMBL" id="MFC3229666.1"/>
    </source>
</evidence>
<proteinExistence type="predicted"/>
<dbReference type="RefSeq" id="WP_379904086.1">
    <property type="nucleotide sequence ID" value="NZ_JBHRTR010000034.1"/>
</dbReference>
<reference evidence="3" key="1">
    <citation type="journal article" date="2019" name="Int. J. Syst. Evol. Microbiol.">
        <title>The Global Catalogue of Microorganisms (GCM) 10K type strain sequencing project: providing services to taxonomists for standard genome sequencing and annotation.</title>
        <authorList>
            <consortium name="The Broad Institute Genomics Platform"/>
            <consortium name="The Broad Institute Genome Sequencing Center for Infectious Disease"/>
            <person name="Wu L."/>
            <person name="Ma J."/>
        </authorList>
    </citation>
    <scope>NUCLEOTIDE SEQUENCE [LARGE SCALE GENOMIC DNA]</scope>
    <source>
        <strain evidence="3">KCTC 42964</strain>
    </source>
</reference>
<feature type="transmembrane region" description="Helical" evidence="1">
    <location>
        <begin position="47"/>
        <end position="69"/>
    </location>
</feature>
<feature type="transmembrane region" description="Helical" evidence="1">
    <location>
        <begin position="124"/>
        <end position="142"/>
    </location>
</feature>
<keyword evidence="3" id="KW-1185">Reference proteome</keyword>
<accession>A0ABV7L4U1</accession>
<sequence length="153" mass="15993">MRLPTGWGNILAILVPGFVAFLGLGYVSEYFAGLIAWSFGTELGLGLVIAVLLLSLALGVVLGAVRDLVLDRLINRRRQPFWSAPPDPAVPGAAAQLQGNLCLAVAFSVAMKVIGAPFRADDPLLVLAGIAACLALALAYRASLRAAQDPERG</sequence>
<dbReference type="Proteomes" id="UP001595528">
    <property type="component" value="Unassembled WGS sequence"/>
</dbReference>